<evidence type="ECO:0000256" key="11">
    <source>
        <dbReference type="ARBA" id="ARBA00023027"/>
    </source>
</evidence>
<gene>
    <name evidence="14" type="primary">leuB</name>
    <name evidence="17" type="ORF">NH26_12960</name>
</gene>
<dbReference type="PANTHER" id="PTHR42979">
    <property type="entry name" value="3-ISOPROPYLMALATE DEHYDROGENASE"/>
    <property type="match status" value="1"/>
</dbReference>
<comment type="similarity">
    <text evidence="4 14">Belongs to the isocitrate and isopropylmalate dehydrogenases family. LeuB type 1 subfamily.</text>
</comment>
<sequence>MNKKITVIAGDGIGLEVTGITQNILEIIGERFGHQFEFTPALIGHAAIEATGEPCPQKTIDTCRATDAVLLGAVGMPMYDNNPNLKVRPEQGLLKIRKELGLYSNIRPIKLFDELLYTSSIKPEILQGSDIIFFRELTGGIYFGTPRERNEDGTEAIDTLRYSKMEVERIARQAFESAMTRRKKLCSVDKANVLESSRLWRETVQALSSEYPEVEVTHMFIDNAAMQLIRDPKQFDVIVTGNMFGDILTDEASQIAGSMGMLPSASVGNEIGLYEPIHGSAPDIAGKGIANPIASVLSGALLLDISFGLKEESDAIIGAVAQFLKEGYRTLDIATDETPEDKRMNTAQTGEKLAELLASVAV</sequence>
<feature type="binding site" evidence="14">
    <location>
        <position position="222"/>
    </location>
    <ligand>
        <name>substrate</name>
    </ligand>
</feature>
<feature type="binding site" evidence="14">
    <location>
        <begin position="279"/>
        <end position="291"/>
    </location>
    <ligand>
        <name>NAD(+)</name>
        <dbReference type="ChEBI" id="CHEBI:57540"/>
    </ligand>
</feature>
<dbReference type="STRING" id="915059.NH26_12960"/>
<evidence type="ECO:0000256" key="9">
    <source>
        <dbReference type="ARBA" id="ARBA00022842"/>
    </source>
</evidence>
<keyword evidence="9 14" id="KW-0460">Magnesium</keyword>
<comment type="function">
    <text evidence="14 15">Catalyzes the oxidation of 3-carboxy-2-hydroxy-4-methylpentanoate (3-isopropylmalate) to 3-carboxy-4-methyl-2-oxopentanoate. The product decarboxylates to 4-methyl-2 oxopentanoate.</text>
</comment>
<dbReference type="AlphaFoldDB" id="A0A1S1Z1N7"/>
<evidence type="ECO:0000256" key="15">
    <source>
        <dbReference type="RuleBase" id="RU004445"/>
    </source>
</evidence>
<feature type="domain" description="Isopropylmalate dehydrogenase-like" evidence="16">
    <location>
        <begin position="4"/>
        <end position="353"/>
    </location>
</feature>
<evidence type="ECO:0000313" key="17">
    <source>
        <dbReference type="EMBL" id="OHX67184.1"/>
    </source>
</evidence>
<comment type="cofactor">
    <cofactor evidence="14 15">
        <name>Mg(2+)</name>
        <dbReference type="ChEBI" id="CHEBI:18420"/>
    </cofactor>
    <cofactor evidence="14 15">
        <name>Mn(2+)</name>
        <dbReference type="ChEBI" id="CHEBI:29035"/>
    </cofactor>
    <text evidence="14 15">Binds 1 Mg(2+) or Mn(2+) ion per subunit.</text>
</comment>
<evidence type="ECO:0000256" key="12">
    <source>
        <dbReference type="ARBA" id="ARBA00023211"/>
    </source>
</evidence>
<feature type="binding site" evidence="14">
    <location>
        <position position="107"/>
    </location>
    <ligand>
        <name>substrate</name>
    </ligand>
</feature>
<dbReference type="HAMAP" id="MF_01033">
    <property type="entry name" value="LeuB_type1"/>
    <property type="match status" value="1"/>
</dbReference>
<keyword evidence="18" id="KW-1185">Reference proteome</keyword>
<evidence type="ECO:0000256" key="1">
    <source>
        <dbReference type="ARBA" id="ARBA00000624"/>
    </source>
</evidence>
<dbReference type="PANTHER" id="PTHR42979:SF1">
    <property type="entry name" value="3-ISOPROPYLMALATE DEHYDROGENASE"/>
    <property type="match status" value="1"/>
</dbReference>
<keyword evidence="14" id="KW-0963">Cytoplasm</keyword>
<dbReference type="SUPFAM" id="SSF53659">
    <property type="entry name" value="Isocitrate/Isopropylmalate dehydrogenase-like"/>
    <property type="match status" value="1"/>
</dbReference>
<evidence type="ECO:0000256" key="13">
    <source>
        <dbReference type="ARBA" id="ARBA00023304"/>
    </source>
</evidence>
<comment type="catalytic activity">
    <reaction evidence="1 14 15">
        <text>(2R,3S)-3-isopropylmalate + NAD(+) = 4-methyl-2-oxopentanoate + CO2 + NADH</text>
        <dbReference type="Rhea" id="RHEA:32271"/>
        <dbReference type="ChEBI" id="CHEBI:16526"/>
        <dbReference type="ChEBI" id="CHEBI:17865"/>
        <dbReference type="ChEBI" id="CHEBI:35121"/>
        <dbReference type="ChEBI" id="CHEBI:57540"/>
        <dbReference type="ChEBI" id="CHEBI:57945"/>
        <dbReference type="EC" id="1.1.1.85"/>
    </reaction>
</comment>
<dbReference type="GO" id="GO:0009098">
    <property type="term" value="P:L-leucine biosynthetic process"/>
    <property type="evidence" value="ECO:0007669"/>
    <property type="project" value="UniProtKB-UniRule"/>
</dbReference>
<dbReference type="InterPro" id="IPR019818">
    <property type="entry name" value="IsoCit/isopropylmalate_DH_CS"/>
</dbReference>
<dbReference type="SMART" id="SM01329">
    <property type="entry name" value="Iso_dh"/>
    <property type="match status" value="1"/>
</dbReference>
<comment type="caution">
    <text evidence="17">The sequence shown here is derived from an EMBL/GenBank/DDBJ whole genome shotgun (WGS) entry which is preliminary data.</text>
</comment>
<comment type="subunit">
    <text evidence="5 14 15">Homodimer.</text>
</comment>
<dbReference type="UniPathway" id="UPA00048">
    <property type="reaction ID" value="UER00072"/>
</dbReference>
<feature type="site" description="Important for catalysis" evidence="14">
    <location>
        <position position="142"/>
    </location>
</feature>
<evidence type="ECO:0000256" key="3">
    <source>
        <dbReference type="ARBA" id="ARBA00004762"/>
    </source>
</evidence>
<dbReference type="EC" id="1.1.1.85" evidence="14"/>
<keyword evidence="11 14" id="KW-0520">NAD</keyword>
<keyword evidence="6 14" id="KW-0432">Leucine biosynthesis</keyword>
<feature type="binding site" evidence="14">
    <location>
        <position position="97"/>
    </location>
    <ligand>
        <name>substrate</name>
    </ligand>
</feature>
<comment type="pathway">
    <text evidence="3 14 15">Amino-acid biosynthesis; L-leucine biosynthesis; L-leucine from 3-methyl-2-oxobutanoate: step 3/4.</text>
</comment>
<dbReference type="RefSeq" id="WP_044225730.1">
    <property type="nucleotide sequence ID" value="NZ_JRYR02000001.1"/>
</dbReference>
<keyword evidence="8 14" id="KW-0479">Metal-binding</keyword>
<keyword evidence="7 14" id="KW-0028">Amino-acid biosynthesis</keyword>
<keyword evidence="10 14" id="KW-0560">Oxidoreductase</keyword>
<dbReference type="GO" id="GO:0003862">
    <property type="term" value="F:3-isopropylmalate dehydrogenase activity"/>
    <property type="evidence" value="ECO:0007669"/>
    <property type="project" value="UniProtKB-UniRule"/>
</dbReference>
<dbReference type="InterPro" id="IPR004429">
    <property type="entry name" value="Isopropylmalate_DH"/>
</dbReference>
<dbReference type="Pfam" id="PF00180">
    <property type="entry name" value="Iso_dh"/>
    <property type="match status" value="1"/>
</dbReference>
<dbReference type="Proteomes" id="UP000179797">
    <property type="component" value="Unassembled WGS sequence"/>
</dbReference>
<evidence type="ECO:0000256" key="6">
    <source>
        <dbReference type="ARBA" id="ARBA00022430"/>
    </source>
</evidence>
<dbReference type="NCBIfam" id="TIGR00169">
    <property type="entry name" value="leuB"/>
    <property type="match status" value="1"/>
</dbReference>
<dbReference type="GO" id="GO:0000287">
    <property type="term" value="F:magnesium ion binding"/>
    <property type="evidence" value="ECO:0007669"/>
    <property type="project" value="InterPro"/>
</dbReference>
<dbReference type="EMBL" id="JRYR02000001">
    <property type="protein sequence ID" value="OHX67184.1"/>
    <property type="molecule type" value="Genomic_DNA"/>
</dbReference>
<feature type="binding site" evidence="14">
    <location>
        <position position="222"/>
    </location>
    <ligand>
        <name>Mg(2+)</name>
        <dbReference type="ChEBI" id="CHEBI:18420"/>
    </ligand>
</feature>
<evidence type="ECO:0000256" key="14">
    <source>
        <dbReference type="HAMAP-Rule" id="MF_01033"/>
    </source>
</evidence>
<feature type="binding site" evidence="14">
    <location>
        <position position="246"/>
    </location>
    <ligand>
        <name>Mg(2+)</name>
        <dbReference type="ChEBI" id="CHEBI:18420"/>
    </ligand>
</feature>
<proteinExistence type="inferred from homology"/>
<comment type="subcellular location">
    <subcellularLocation>
        <location evidence="14">Cytoplasm</location>
    </subcellularLocation>
</comment>
<evidence type="ECO:0000256" key="2">
    <source>
        <dbReference type="ARBA" id="ARBA00001936"/>
    </source>
</evidence>
<comment type="cofactor">
    <cofactor evidence="2">
        <name>Mn(2+)</name>
        <dbReference type="ChEBI" id="CHEBI:29035"/>
    </cofactor>
</comment>
<keyword evidence="13 14" id="KW-0100">Branched-chain amino acid biosynthesis</keyword>
<dbReference type="OrthoDB" id="9806254at2"/>
<evidence type="ECO:0000313" key="18">
    <source>
        <dbReference type="Proteomes" id="UP000179797"/>
    </source>
</evidence>
<evidence type="ECO:0000256" key="7">
    <source>
        <dbReference type="ARBA" id="ARBA00022605"/>
    </source>
</evidence>
<dbReference type="Gene3D" id="3.40.718.10">
    <property type="entry name" value="Isopropylmalate Dehydrogenase"/>
    <property type="match status" value="1"/>
</dbReference>
<reference evidence="17 18" key="1">
    <citation type="journal article" date="2012" name="Int. J. Syst. Evol. Microbiol.">
        <title>Flammeovirga pacifica sp. nov., isolated from deep-sea sediment.</title>
        <authorList>
            <person name="Xu H."/>
            <person name="Fu Y."/>
            <person name="Yang N."/>
            <person name="Ding Z."/>
            <person name="Lai Q."/>
            <person name="Zeng R."/>
        </authorList>
    </citation>
    <scope>NUCLEOTIDE SEQUENCE [LARGE SCALE GENOMIC DNA]</scope>
    <source>
        <strain evidence="18">DSM 24597 / LMG 26175 / WPAGA1</strain>
    </source>
</reference>
<evidence type="ECO:0000259" key="16">
    <source>
        <dbReference type="SMART" id="SM01329"/>
    </source>
</evidence>
<comment type="caution">
    <text evidence="14">Lacks conserved residue(s) required for the propagation of feature annotation.</text>
</comment>
<dbReference type="GO" id="GO:0005829">
    <property type="term" value="C:cytosol"/>
    <property type="evidence" value="ECO:0007669"/>
    <property type="project" value="TreeGrafter"/>
</dbReference>
<name>A0A1S1Z1N7_FLAPC</name>
<feature type="binding site" evidence="14">
    <location>
        <position position="250"/>
    </location>
    <ligand>
        <name>Mg(2+)</name>
        <dbReference type="ChEBI" id="CHEBI:18420"/>
    </ligand>
</feature>
<accession>A0A1S1Z1N7</accession>
<evidence type="ECO:0000256" key="8">
    <source>
        <dbReference type="ARBA" id="ARBA00022723"/>
    </source>
</evidence>
<evidence type="ECO:0000256" key="4">
    <source>
        <dbReference type="ARBA" id="ARBA00008319"/>
    </source>
</evidence>
<dbReference type="FunFam" id="3.40.718.10:FF:000006">
    <property type="entry name" value="3-isopropylmalate dehydrogenase"/>
    <property type="match status" value="1"/>
</dbReference>
<dbReference type="PROSITE" id="PS00470">
    <property type="entry name" value="IDH_IMDH"/>
    <property type="match status" value="1"/>
</dbReference>
<feature type="site" description="Important for catalysis" evidence="14">
    <location>
        <position position="190"/>
    </location>
</feature>
<protein>
    <recommendedName>
        <fullName evidence="14">3-isopropylmalate dehydrogenase</fullName>
        <ecNumber evidence="14">1.1.1.85</ecNumber>
    </recommendedName>
    <alternativeName>
        <fullName evidence="14">3-IPM-DH</fullName>
    </alternativeName>
    <alternativeName>
        <fullName evidence="14">Beta-IPM dehydrogenase</fullName>
        <shortName evidence="14">IMDH</shortName>
    </alternativeName>
</protein>
<feature type="binding site" evidence="14">
    <location>
        <position position="135"/>
    </location>
    <ligand>
        <name>substrate</name>
    </ligand>
</feature>
<evidence type="ECO:0000256" key="5">
    <source>
        <dbReference type="ARBA" id="ARBA00011738"/>
    </source>
</evidence>
<evidence type="ECO:0000256" key="10">
    <source>
        <dbReference type="ARBA" id="ARBA00023002"/>
    </source>
</evidence>
<dbReference type="InterPro" id="IPR024084">
    <property type="entry name" value="IsoPropMal-DH-like_dom"/>
</dbReference>
<dbReference type="GO" id="GO:0051287">
    <property type="term" value="F:NAD binding"/>
    <property type="evidence" value="ECO:0007669"/>
    <property type="project" value="InterPro"/>
</dbReference>
<keyword evidence="12 14" id="KW-0464">Manganese</keyword>
<organism evidence="17 18">
    <name type="scientific">Flammeovirga pacifica</name>
    <dbReference type="NCBI Taxonomy" id="915059"/>
    <lineage>
        <taxon>Bacteria</taxon>
        <taxon>Pseudomonadati</taxon>
        <taxon>Bacteroidota</taxon>
        <taxon>Cytophagia</taxon>
        <taxon>Cytophagales</taxon>
        <taxon>Flammeovirgaceae</taxon>
        <taxon>Flammeovirga</taxon>
    </lineage>
</organism>